<dbReference type="Proteomes" id="UP000663866">
    <property type="component" value="Unassembled WGS sequence"/>
</dbReference>
<organism evidence="1 3">
    <name type="scientific">Rotaria magnacalcarata</name>
    <dbReference type="NCBI Taxonomy" id="392030"/>
    <lineage>
        <taxon>Eukaryota</taxon>
        <taxon>Metazoa</taxon>
        <taxon>Spiralia</taxon>
        <taxon>Gnathifera</taxon>
        <taxon>Rotifera</taxon>
        <taxon>Eurotatoria</taxon>
        <taxon>Bdelloidea</taxon>
        <taxon>Philodinida</taxon>
        <taxon>Philodinidae</taxon>
        <taxon>Rotaria</taxon>
    </lineage>
</organism>
<proteinExistence type="predicted"/>
<evidence type="ECO:0000313" key="3">
    <source>
        <dbReference type="Proteomes" id="UP000663866"/>
    </source>
</evidence>
<evidence type="ECO:0000313" key="1">
    <source>
        <dbReference type="EMBL" id="CAF4746524.1"/>
    </source>
</evidence>
<dbReference type="EMBL" id="CAJOBG010112625">
    <property type="protein sequence ID" value="CAF4746524.1"/>
    <property type="molecule type" value="Genomic_DNA"/>
</dbReference>
<protein>
    <submittedName>
        <fullName evidence="1">Uncharacterized protein</fullName>
    </submittedName>
</protein>
<feature type="non-terminal residue" evidence="1">
    <location>
        <position position="63"/>
    </location>
</feature>
<keyword evidence="3" id="KW-1185">Reference proteome</keyword>
<dbReference type="AlphaFoldDB" id="A0A821L779"/>
<accession>A0A821L779</accession>
<dbReference type="EMBL" id="CAJOBG010116143">
    <property type="protein sequence ID" value="CAF4759724.1"/>
    <property type="molecule type" value="Genomic_DNA"/>
</dbReference>
<reference evidence="1" key="1">
    <citation type="submission" date="2021-02" db="EMBL/GenBank/DDBJ databases">
        <authorList>
            <person name="Nowell W R."/>
        </authorList>
    </citation>
    <scope>NUCLEOTIDE SEQUENCE</scope>
</reference>
<gene>
    <name evidence="1" type="ORF">OVN521_LOCUS49999</name>
    <name evidence="2" type="ORF">OVN521_LOCUS50443</name>
</gene>
<sequence length="63" mass="7412">MALVRKIRKDIGERRSEALDEVKRFLPLQKLSFDIYVVEPFDGVNTRMLNPEMKKHGLQVARK</sequence>
<comment type="caution">
    <text evidence="1">The sequence shown here is derived from an EMBL/GenBank/DDBJ whole genome shotgun (WGS) entry which is preliminary data.</text>
</comment>
<name>A0A821L779_9BILA</name>
<evidence type="ECO:0000313" key="2">
    <source>
        <dbReference type="EMBL" id="CAF4759724.1"/>
    </source>
</evidence>